<dbReference type="InterPro" id="IPR012156">
    <property type="entry name" value="Cold_shock_CspA"/>
</dbReference>
<dbReference type="Pfam" id="PF00313">
    <property type="entry name" value="CSD"/>
    <property type="match status" value="1"/>
</dbReference>
<dbReference type="InterPro" id="IPR011129">
    <property type="entry name" value="CSD"/>
</dbReference>
<evidence type="ECO:0000256" key="1">
    <source>
        <dbReference type="ARBA" id="ARBA00004496"/>
    </source>
</evidence>
<dbReference type="InterPro" id="IPR012340">
    <property type="entry name" value="NA-bd_OB-fold"/>
</dbReference>
<dbReference type="AlphaFoldDB" id="A0A1H7L6A2"/>
<dbReference type="InterPro" id="IPR002059">
    <property type="entry name" value="CSP_DNA-bd"/>
</dbReference>
<keyword evidence="2" id="KW-0963">Cytoplasm</keyword>
<gene>
    <name evidence="5" type="ORF">SAMN05661044_01569</name>
</gene>
<evidence type="ECO:0000313" key="6">
    <source>
        <dbReference type="Proteomes" id="UP000199421"/>
    </source>
</evidence>
<dbReference type="InterPro" id="IPR050181">
    <property type="entry name" value="Cold_shock_domain"/>
</dbReference>
<dbReference type="SMART" id="SM00357">
    <property type="entry name" value="CSP"/>
    <property type="match status" value="1"/>
</dbReference>
<dbReference type="EMBL" id="FOAF01000001">
    <property type="protein sequence ID" value="SEK94488.1"/>
    <property type="molecule type" value="Genomic_DNA"/>
</dbReference>
<dbReference type="PIRSF" id="PIRSF002599">
    <property type="entry name" value="Cold_shock_A"/>
    <property type="match status" value="1"/>
</dbReference>
<dbReference type="PRINTS" id="PR00050">
    <property type="entry name" value="COLDSHOCK"/>
</dbReference>
<dbReference type="SUPFAM" id="SSF50249">
    <property type="entry name" value="Nucleic acid-binding proteins"/>
    <property type="match status" value="1"/>
</dbReference>
<name>A0A1H7L6A2_OLID1</name>
<proteinExistence type="predicted"/>
<dbReference type="PROSITE" id="PS51857">
    <property type="entry name" value="CSD_2"/>
    <property type="match status" value="1"/>
</dbReference>
<dbReference type="Gene3D" id="2.40.50.140">
    <property type="entry name" value="Nucleic acid-binding proteins"/>
    <property type="match status" value="1"/>
</dbReference>
<sequence>MKTGKVKWFNAQKGFGFIIQDDGTDIFVHFKDVQGGIDAIKDNDQVQFEVADGRKGQQAVNVKKI</sequence>
<dbReference type="PROSITE" id="PS00352">
    <property type="entry name" value="CSD_1"/>
    <property type="match status" value="1"/>
</dbReference>
<evidence type="ECO:0000313" key="5">
    <source>
        <dbReference type="EMBL" id="SEK94488.1"/>
    </source>
</evidence>
<evidence type="ECO:0000256" key="3">
    <source>
        <dbReference type="RuleBase" id="RU000408"/>
    </source>
</evidence>
<dbReference type="Proteomes" id="UP000199421">
    <property type="component" value="Unassembled WGS sequence"/>
</dbReference>
<dbReference type="STRING" id="407022.SAMN05661044_01569"/>
<dbReference type="CDD" id="cd04458">
    <property type="entry name" value="CSP_CDS"/>
    <property type="match status" value="1"/>
</dbReference>
<evidence type="ECO:0000259" key="4">
    <source>
        <dbReference type="PROSITE" id="PS51857"/>
    </source>
</evidence>
<dbReference type="GO" id="GO:0005829">
    <property type="term" value="C:cytosol"/>
    <property type="evidence" value="ECO:0007669"/>
    <property type="project" value="UniProtKB-ARBA"/>
</dbReference>
<keyword evidence="6" id="KW-1185">Reference proteome</keyword>
<reference evidence="6" key="1">
    <citation type="submission" date="2016-10" db="EMBL/GenBank/DDBJ databases">
        <authorList>
            <person name="Varghese N."/>
            <person name="Submissions S."/>
        </authorList>
    </citation>
    <scope>NUCLEOTIDE SEQUENCE [LARGE SCALE GENOMIC DNA]</scope>
    <source>
        <strain evidence="6">DSM 18733</strain>
    </source>
</reference>
<feature type="domain" description="CSD" evidence="4">
    <location>
        <begin position="1"/>
        <end position="64"/>
    </location>
</feature>
<dbReference type="GO" id="GO:0003676">
    <property type="term" value="F:nucleic acid binding"/>
    <property type="evidence" value="ECO:0007669"/>
    <property type="project" value="InterPro"/>
</dbReference>
<accession>A0A1H7L6A2</accession>
<protein>
    <submittedName>
        <fullName evidence="5">Cold shock protein (Beta-ribbon, CspA family)</fullName>
    </submittedName>
</protein>
<organism evidence="5 6">
    <name type="scientific">Olivibacter domesticus</name>
    <name type="common">Pseudosphingobacterium domesticum</name>
    <dbReference type="NCBI Taxonomy" id="407022"/>
    <lineage>
        <taxon>Bacteria</taxon>
        <taxon>Pseudomonadati</taxon>
        <taxon>Bacteroidota</taxon>
        <taxon>Sphingobacteriia</taxon>
        <taxon>Sphingobacteriales</taxon>
        <taxon>Sphingobacteriaceae</taxon>
        <taxon>Olivibacter</taxon>
    </lineage>
</organism>
<comment type="subcellular location">
    <subcellularLocation>
        <location evidence="1 3">Cytoplasm</location>
    </subcellularLocation>
</comment>
<dbReference type="InterPro" id="IPR019844">
    <property type="entry name" value="CSD_CS"/>
</dbReference>
<evidence type="ECO:0000256" key="2">
    <source>
        <dbReference type="ARBA" id="ARBA00022490"/>
    </source>
</evidence>
<dbReference type="RefSeq" id="WP_093321467.1">
    <property type="nucleotide sequence ID" value="NZ_FOAF01000001.1"/>
</dbReference>
<dbReference type="OrthoDB" id="9805039at2"/>
<dbReference type="PANTHER" id="PTHR11544">
    <property type="entry name" value="COLD SHOCK DOMAIN CONTAINING PROTEINS"/>
    <property type="match status" value="1"/>
</dbReference>